<dbReference type="Gene3D" id="3.30.160.60">
    <property type="entry name" value="Classic Zinc Finger"/>
    <property type="match status" value="2"/>
</dbReference>
<accession>A0A9D5D4N5</accession>
<evidence type="ECO:0000259" key="2">
    <source>
        <dbReference type="SMART" id="SM00451"/>
    </source>
</evidence>
<sequence>MELGYRGSKYQPFHPRDIPDREAKKARIREELIAREERRILEEEVRRELGLESGIRFGSFPWARERSVEPAEGSSWDRYYDCDLRVEESERYWMGSVDRQRRVAFGTDVRDDGFEVPIQGRFREIPLATEPMNQNLGSGHHEPILNKNTYRASSTVKPDGWCMPAVQGSVSSPPESIRPLSVSPEFIPLSCAEPEVCFKPSMAIPDMNSSPCVEPDSSPKLIPMVISAVLEEKPSSNNLSGNKRKIFPFACDLCQITATSQENLDHHLEGKRHKATLDELGTSTTTNKNINISASNTLKLCSFAEGQHFKKPNMKNKISKPKNQPTKLWCSLCNVRCCNQTAMDAHLNGKRHWLNLPENQKK</sequence>
<gene>
    <name evidence="3" type="ORF">J5N97_002638</name>
</gene>
<evidence type="ECO:0000259" key="1">
    <source>
        <dbReference type="SMART" id="SM00355"/>
    </source>
</evidence>
<dbReference type="PANTHER" id="PTHR47487:SF8">
    <property type="entry name" value="OS08G0270900 PROTEIN"/>
    <property type="match status" value="1"/>
</dbReference>
<dbReference type="PANTHER" id="PTHR47487">
    <property type="entry name" value="OS06G0651300 PROTEIN-RELATED"/>
    <property type="match status" value="1"/>
</dbReference>
<dbReference type="Pfam" id="PF12874">
    <property type="entry name" value="zf-met"/>
    <property type="match status" value="2"/>
</dbReference>
<reference evidence="3" key="1">
    <citation type="submission" date="2021-03" db="EMBL/GenBank/DDBJ databases">
        <authorList>
            <person name="Li Z."/>
            <person name="Yang C."/>
        </authorList>
    </citation>
    <scope>NUCLEOTIDE SEQUENCE</scope>
    <source>
        <strain evidence="3">Dzin_1.0</strain>
        <tissue evidence="3">Leaf</tissue>
    </source>
</reference>
<reference evidence="3" key="2">
    <citation type="journal article" date="2022" name="Hortic Res">
        <title>The genome of Dioscorea zingiberensis sheds light on the biosynthesis, origin and evolution of the medicinally important diosgenin saponins.</title>
        <authorList>
            <person name="Li Y."/>
            <person name="Tan C."/>
            <person name="Li Z."/>
            <person name="Guo J."/>
            <person name="Li S."/>
            <person name="Chen X."/>
            <person name="Wang C."/>
            <person name="Dai X."/>
            <person name="Yang H."/>
            <person name="Song W."/>
            <person name="Hou L."/>
            <person name="Xu J."/>
            <person name="Tong Z."/>
            <person name="Xu A."/>
            <person name="Yuan X."/>
            <person name="Wang W."/>
            <person name="Yang Q."/>
            <person name="Chen L."/>
            <person name="Sun Z."/>
            <person name="Wang K."/>
            <person name="Pan B."/>
            <person name="Chen J."/>
            <person name="Bao Y."/>
            <person name="Liu F."/>
            <person name="Qi X."/>
            <person name="Gang D.R."/>
            <person name="Wen J."/>
            <person name="Li J."/>
        </authorList>
    </citation>
    <scope>NUCLEOTIDE SEQUENCE</scope>
    <source>
        <strain evidence="3">Dzin_1.0</strain>
    </source>
</reference>
<dbReference type="InterPro" id="IPR013087">
    <property type="entry name" value="Znf_C2H2_type"/>
</dbReference>
<dbReference type="AlphaFoldDB" id="A0A9D5D4N5"/>
<organism evidence="3 4">
    <name type="scientific">Dioscorea zingiberensis</name>
    <dbReference type="NCBI Taxonomy" id="325984"/>
    <lineage>
        <taxon>Eukaryota</taxon>
        <taxon>Viridiplantae</taxon>
        <taxon>Streptophyta</taxon>
        <taxon>Embryophyta</taxon>
        <taxon>Tracheophyta</taxon>
        <taxon>Spermatophyta</taxon>
        <taxon>Magnoliopsida</taxon>
        <taxon>Liliopsida</taxon>
        <taxon>Dioscoreales</taxon>
        <taxon>Dioscoreaceae</taxon>
        <taxon>Dioscorea</taxon>
    </lineage>
</organism>
<protein>
    <recommendedName>
        <fullName evidence="5">C2H2-type domain-containing protein</fullName>
    </recommendedName>
</protein>
<dbReference type="GO" id="GO:0008270">
    <property type="term" value="F:zinc ion binding"/>
    <property type="evidence" value="ECO:0007669"/>
    <property type="project" value="InterPro"/>
</dbReference>
<dbReference type="EMBL" id="JAGGNH010000001">
    <property type="protein sequence ID" value="KAJ0984282.1"/>
    <property type="molecule type" value="Genomic_DNA"/>
</dbReference>
<keyword evidence="4" id="KW-1185">Reference proteome</keyword>
<dbReference type="SUPFAM" id="SSF57667">
    <property type="entry name" value="beta-beta-alpha zinc fingers"/>
    <property type="match status" value="2"/>
</dbReference>
<dbReference type="InterPro" id="IPR036236">
    <property type="entry name" value="Znf_C2H2_sf"/>
</dbReference>
<dbReference type="Proteomes" id="UP001085076">
    <property type="component" value="Miscellaneous, Linkage group lg01"/>
</dbReference>
<evidence type="ECO:0008006" key="5">
    <source>
        <dbReference type="Google" id="ProtNLM"/>
    </source>
</evidence>
<dbReference type="GO" id="GO:0003676">
    <property type="term" value="F:nucleic acid binding"/>
    <property type="evidence" value="ECO:0007669"/>
    <property type="project" value="InterPro"/>
</dbReference>
<feature type="domain" description="U1-type" evidence="2">
    <location>
        <begin position="325"/>
        <end position="359"/>
    </location>
</feature>
<dbReference type="SMART" id="SM00451">
    <property type="entry name" value="ZnF_U1"/>
    <property type="match status" value="2"/>
</dbReference>
<evidence type="ECO:0000313" key="4">
    <source>
        <dbReference type="Proteomes" id="UP001085076"/>
    </source>
</evidence>
<proteinExistence type="predicted"/>
<dbReference type="SMART" id="SM00355">
    <property type="entry name" value="ZnF_C2H2"/>
    <property type="match status" value="2"/>
</dbReference>
<dbReference type="OrthoDB" id="768076at2759"/>
<feature type="domain" description="U1-type" evidence="2">
    <location>
        <begin position="246"/>
        <end position="280"/>
    </location>
</feature>
<name>A0A9D5D4N5_9LILI</name>
<evidence type="ECO:0000313" key="3">
    <source>
        <dbReference type="EMBL" id="KAJ0984282.1"/>
    </source>
</evidence>
<comment type="caution">
    <text evidence="3">The sequence shown here is derived from an EMBL/GenBank/DDBJ whole genome shotgun (WGS) entry which is preliminary data.</text>
</comment>
<feature type="domain" description="C2H2-type" evidence="1">
    <location>
        <begin position="249"/>
        <end position="273"/>
    </location>
</feature>
<feature type="domain" description="C2H2-type" evidence="1">
    <location>
        <begin position="328"/>
        <end position="352"/>
    </location>
</feature>
<dbReference type="InterPro" id="IPR003604">
    <property type="entry name" value="Matrin/U1-like-C_Znf_C2H2"/>
</dbReference>